<feature type="region of interest" description="Disordered" evidence="1">
    <location>
        <begin position="471"/>
        <end position="548"/>
    </location>
</feature>
<gene>
    <name evidence="2" type="ORF">HPB48_009351</name>
</gene>
<dbReference type="OMA" id="QCIEAVY"/>
<feature type="compositionally biased region" description="Basic and acidic residues" evidence="1">
    <location>
        <begin position="521"/>
        <end position="532"/>
    </location>
</feature>
<name>A0A9J6FDI0_HAELO</name>
<feature type="compositionally biased region" description="Basic and acidic residues" evidence="1">
    <location>
        <begin position="204"/>
        <end position="219"/>
    </location>
</feature>
<evidence type="ECO:0000313" key="2">
    <source>
        <dbReference type="EMBL" id="KAH9360855.1"/>
    </source>
</evidence>
<organism evidence="2 3">
    <name type="scientific">Haemaphysalis longicornis</name>
    <name type="common">Bush tick</name>
    <dbReference type="NCBI Taxonomy" id="44386"/>
    <lineage>
        <taxon>Eukaryota</taxon>
        <taxon>Metazoa</taxon>
        <taxon>Ecdysozoa</taxon>
        <taxon>Arthropoda</taxon>
        <taxon>Chelicerata</taxon>
        <taxon>Arachnida</taxon>
        <taxon>Acari</taxon>
        <taxon>Parasitiformes</taxon>
        <taxon>Ixodida</taxon>
        <taxon>Ixodoidea</taxon>
        <taxon>Ixodidae</taxon>
        <taxon>Haemaphysalinae</taxon>
        <taxon>Haemaphysalis</taxon>
    </lineage>
</organism>
<feature type="compositionally biased region" description="Polar residues" evidence="1">
    <location>
        <begin position="162"/>
        <end position="201"/>
    </location>
</feature>
<protein>
    <submittedName>
        <fullName evidence="2">Uncharacterized protein</fullName>
    </submittedName>
</protein>
<evidence type="ECO:0000313" key="3">
    <source>
        <dbReference type="Proteomes" id="UP000821853"/>
    </source>
</evidence>
<accession>A0A9J6FDI0</accession>
<feature type="region of interest" description="Disordered" evidence="1">
    <location>
        <begin position="98"/>
        <end position="246"/>
    </location>
</feature>
<dbReference type="SUPFAM" id="SSF52266">
    <property type="entry name" value="SGNH hydrolase"/>
    <property type="match status" value="1"/>
</dbReference>
<keyword evidence="3" id="KW-1185">Reference proteome</keyword>
<sequence length="548" mass="59493">MSRRRAADSANSADDERPTVKCDVCGRWDYLEETPFADLDEAGTENTPWQCRGCQRVAALEAQGAECIAALAQRARCEACEQLDGRIADIEAKIQELEVPLGPGGTPGRRKKASSPLGTGQARQETQADATPEELKEATPDSTCEELAQGSGYRDKVEEQHQSTSSGNQPGMTAAEGSSNHPDAQSTTGADDTTLKATQSEPPADAREREQGAGDDGVHQKNTPSSRTVAQPKRHKSPWLRPPPGVTKEVVVVGDANVGLLAKGLVSEVGAPQCIEAVYCKGATVAQSLKLVEEYERAARPVHRLWVLHVGLPDLLAAKGEEVLSRVEEWCEGRGRSVLICSIPEVTRRGGETRARVVMANGQLKKLCKRRRIRFLDLSANGSDDHFAADGVSYGSEGIRRVIKQLATPMARFLDVEAGTLSWNARRSTGRPETLSVADDLKMSQNGLHATSMGSRRPDCNLCAACQVGKAQRSCKQSEKHPNRKTPTQRPEPRKPTNGSTTKAQDPGHNLAPKNSVPTEARIKELIQEHLSRRWPTLGPAWGRRRRG</sequence>
<proteinExistence type="predicted"/>
<feature type="compositionally biased region" description="Polar residues" evidence="1">
    <location>
        <begin position="220"/>
        <end position="229"/>
    </location>
</feature>
<dbReference type="EMBL" id="JABSTR010000001">
    <property type="protein sequence ID" value="KAH9360855.1"/>
    <property type="molecule type" value="Genomic_DNA"/>
</dbReference>
<dbReference type="VEuPathDB" id="VectorBase:HLOH_057971"/>
<reference evidence="2 3" key="1">
    <citation type="journal article" date="2020" name="Cell">
        <title>Large-Scale Comparative Analyses of Tick Genomes Elucidate Their Genetic Diversity and Vector Capacities.</title>
        <authorList>
            <consortium name="Tick Genome and Microbiome Consortium (TIGMIC)"/>
            <person name="Jia N."/>
            <person name="Wang J."/>
            <person name="Shi W."/>
            <person name="Du L."/>
            <person name="Sun Y."/>
            <person name="Zhan W."/>
            <person name="Jiang J.F."/>
            <person name="Wang Q."/>
            <person name="Zhang B."/>
            <person name="Ji P."/>
            <person name="Bell-Sakyi L."/>
            <person name="Cui X.M."/>
            <person name="Yuan T.T."/>
            <person name="Jiang B.G."/>
            <person name="Yang W.F."/>
            <person name="Lam T.T."/>
            <person name="Chang Q.C."/>
            <person name="Ding S.J."/>
            <person name="Wang X.J."/>
            <person name="Zhu J.G."/>
            <person name="Ruan X.D."/>
            <person name="Zhao L."/>
            <person name="Wei J.T."/>
            <person name="Ye R.Z."/>
            <person name="Que T.C."/>
            <person name="Du C.H."/>
            <person name="Zhou Y.H."/>
            <person name="Cheng J.X."/>
            <person name="Dai P.F."/>
            <person name="Guo W.B."/>
            <person name="Han X.H."/>
            <person name="Huang E.J."/>
            <person name="Li L.F."/>
            <person name="Wei W."/>
            <person name="Gao Y.C."/>
            <person name="Liu J.Z."/>
            <person name="Shao H.Z."/>
            <person name="Wang X."/>
            <person name="Wang C.C."/>
            <person name="Yang T.C."/>
            <person name="Huo Q.B."/>
            <person name="Li W."/>
            <person name="Chen H.Y."/>
            <person name="Chen S.E."/>
            <person name="Zhou L.G."/>
            <person name="Ni X.B."/>
            <person name="Tian J.H."/>
            <person name="Sheng Y."/>
            <person name="Liu T."/>
            <person name="Pan Y.S."/>
            <person name="Xia L.Y."/>
            <person name="Li J."/>
            <person name="Zhao F."/>
            <person name="Cao W.C."/>
        </authorList>
    </citation>
    <scope>NUCLEOTIDE SEQUENCE [LARGE SCALE GENOMIC DNA]</scope>
    <source>
        <strain evidence="2">HaeL-2018</strain>
    </source>
</reference>
<feature type="compositionally biased region" description="Polar residues" evidence="1">
    <location>
        <begin position="116"/>
        <end position="129"/>
    </location>
</feature>
<dbReference type="AlphaFoldDB" id="A0A9J6FDI0"/>
<dbReference type="Proteomes" id="UP000821853">
    <property type="component" value="Chromosome 1"/>
</dbReference>
<comment type="caution">
    <text evidence="2">The sequence shown here is derived from an EMBL/GenBank/DDBJ whole genome shotgun (WGS) entry which is preliminary data.</text>
</comment>
<evidence type="ECO:0000256" key="1">
    <source>
        <dbReference type="SAM" id="MobiDB-lite"/>
    </source>
</evidence>